<evidence type="ECO:0000256" key="2">
    <source>
        <dbReference type="RuleBase" id="RU004508"/>
    </source>
</evidence>
<reference evidence="3 4" key="1">
    <citation type="submission" date="2021-07" db="EMBL/GenBank/DDBJ databases">
        <title>Whole Genome Sequence of Nocardia Iowensis.</title>
        <authorList>
            <person name="Lamm A."/>
            <person name="Collins-Fairclough A.M."/>
            <person name="Bunk B."/>
            <person name="Sproer C."/>
        </authorList>
    </citation>
    <scope>NUCLEOTIDE SEQUENCE [LARGE SCALE GENOMIC DNA]</scope>
    <source>
        <strain evidence="3 4">NRRL 5646</strain>
    </source>
</reference>
<evidence type="ECO:0000313" key="3">
    <source>
        <dbReference type="EMBL" id="QXN90733.1"/>
    </source>
</evidence>
<dbReference type="PANTHER" id="PTHR30244:SF34">
    <property type="entry name" value="DTDP-4-AMINO-4,6-DIDEOXYGALACTOSE TRANSAMINASE"/>
    <property type="match status" value="1"/>
</dbReference>
<name>A0ABX8RMC4_NOCIO</name>
<evidence type="ECO:0000313" key="4">
    <source>
        <dbReference type="Proteomes" id="UP000694257"/>
    </source>
</evidence>
<proteinExistence type="inferred from homology"/>
<dbReference type="GO" id="GO:0008483">
    <property type="term" value="F:transaminase activity"/>
    <property type="evidence" value="ECO:0007669"/>
    <property type="project" value="UniProtKB-KW"/>
</dbReference>
<dbReference type="PANTHER" id="PTHR30244">
    <property type="entry name" value="TRANSAMINASE"/>
    <property type="match status" value="1"/>
</dbReference>
<keyword evidence="3" id="KW-0032">Aminotransferase</keyword>
<comment type="similarity">
    <text evidence="2">Belongs to the DegT/DnrJ/EryC1 family.</text>
</comment>
<organism evidence="3 4">
    <name type="scientific">Nocardia iowensis</name>
    <dbReference type="NCBI Taxonomy" id="204891"/>
    <lineage>
        <taxon>Bacteria</taxon>
        <taxon>Bacillati</taxon>
        <taxon>Actinomycetota</taxon>
        <taxon>Actinomycetes</taxon>
        <taxon>Mycobacteriales</taxon>
        <taxon>Nocardiaceae</taxon>
        <taxon>Nocardia</taxon>
    </lineage>
</organism>
<keyword evidence="4" id="KW-1185">Reference proteome</keyword>
<protein>
    <submittedName>
        <fullName evidence="3">DegT/DnrJ/EryC1/StrS family aminotransferase</fullName>
    </submittedName>
</protein>
<dbReference type="RefSeq" id="WP_218471600.1">
    <property type="nucleotide sequence ID" value="NZ_BAABJN010000006.1"/>
</dbReference>
<keyword evidence="3" id="KW-0808">Transferase</keyword>
<gene>
    <name evidence="3" type="ORF">KV110_35995</name>
</gene>
<sequence>MSTDRYFVPYLPTGSTFGQDEIDAVARVLRSGAKLSCGPERDAFEAEFAAYTGARHALSLTNATIALEFATYLLGLQPGDEVIAATQTYQANVTPLLGLPVVVRFCDIDPDTMNISPEAFAALVTERTRAVYLVHHGGNPADLDPIRAIADRHGIAVVEDCAHALGAWYHGRSPGTIGDLGCWSFQSYKNISTLGEGGMLTVSDDRWAEVAGRIRAIEPDADFVPRADPQLGEYRAPADDLERHAKNAYREDCVALRHPGTNSSLCEPAAAVGRVQLAQLDKLVARRREIAEMLDRGLAAVDGIRTQRRVPGIDSAHHLYTCFLDPETGIERDQLIRRLDAAGIQIQLRYFPVHLLPEWRRLGHGVGECPTAERVWFREQINLPIYPQLTDSQVHFMVETMANTLRELA</sequence>
<dbReference type="CDD" id="cd00616">
    <property type="entry name" value="AHBA_syn"/>
    <property type="match status" value="1"/>
</dbReference>
<dbReference type="PIRSF" id="PIRSF000390">
    <property type="entry name" value="PLP_StrS"/>
    <property type="match status" value="1"/>
</dbReference>
<dbReference type="EMBL" id="CP078145">
    <property type="protein sequence ID" value="QXN90733.1"/>
    <property type="molecule type" value="Genomic_DNA"/>
</dbReference>
<dbReference type="InterPro" id="IPR000653">
    <property type="entry name" value="DegT/StrS_aminotransferase"/>
</dbReference>
<comment type="cofactor">
    <cofactor evidence="1">
        <name>pyridoxal 5'-phosphate</name>
        <dbReference type="ChEBI" id="CHEBI:597326"/>
    </cofactor>
</comment>
<evidence type="ECO:0000256" key="1">
    <source>
        <dbReference type="ARBA" id="ARBA00001933"/>
    </source>
</evidence>
<dbReference type="Pfam" id="PF01041">
    <property type="entry name" value="DegT_DnrJ_EryC1"/>
    <property type="match status" value="1"/>
</dbReference>
<dbReference type="Proteomes" id="UP000694257">
    <property type="component" value="Chromosome"/>
</dbReference>
<keyword evidence="2" id="KW-0663">Pyridoxal phosphate</keyword>
<accession>A0ABX8RMC4</accession>